<evidence type="ECO:0000259" key="3">
    <source>
        <dbReference type="Pfam" id="PF13538"/>
    </source>
</evidence>
<dbReference type="SUPFAM" id="SSF52540">
    <property type="entry name" value="P-loop containing nucleoside triphosphate hydrolases"/>
    <property type="match status" value="1"/>
</dbReference>
<dbReference type="InterPro" id="IPR050534">
    <property type="entry name" value="Coronavir_polyprotein_1ab"/>
</dbReference>
<evidence type="ECO:0000259" key="4">
    <source>
        <dbReference type="Pfam" id="PF14490"/>
    </source>
</evidence>
<keyword evidence="2" id="KW-0067">ATP-binding</keyword>
<keyword evidence="6" id="KW-1185">Reference proteome</keyword>
<dbReference type="Gene3D" id="3.40.50.300">
    <property type="entry name" value="P-loop containing nucleotide triphosphate hydrolases"/>
    <property type="match status" value="2"/>
</dbReference>
<dbReference type="CDD" id="cd18809">
    <property type="entry name" value="SF1_C_RecD"/>
    <property type="match status" value="1"/>
</dbReference>
<sequence>MLQNAPDRQSTLPGLQASAAAVSVAAELLSLNVLSSGWGRATVAPIDGSAQLSLIGNALADLTVGHTYEFVGVLKNHATYGPQLDVQSALNFVPSDPIEIRKLLIRCFKNVGDANARKLVALHQERKTLATLRDQLIRNPYQIDFTEVTSLLVEFTAVNDVPAMVERLFALHLLGIERMSPRVVKSLATRYTSVPQPEHGSLLDPIQQAWDHFAANPYAPVRDTEGYGFPTADAIARTLKIASDSAYRLAALTTYALDEGCAREGNTYLRKRELAQAISLVDPRVTVDQAVAAALASGEPIHLETSSAGEQRYYPTPLFLAEKRVAASLAARMRVCPPMLDLSRDELGRLIRDAEKGMGFSLDPSQQQAVLAILSSTRTVHTVTAGPGCGKTAIMEVVVQVLAARNTRSTDYGFAAPTGKAAKVLGARIARINATARTIHATLGVNEDGFEHNANNLLGFKVLVIDESSMLDLLLLDALLQATPMDTHLVLLGDTQQLPSVSPGNCLADLLSLPFDHHRLSKVHRNQGGILEVVNRAAVGESDTANREDVRFIPELPEATEQTVDAVITYYAKAAEGLEGGLASVCLLVARRKGKSDTPGWNTTYLNQRLRERFNPDGLKVPGAPLRVGDRIIIRKNILIRIPEEKGDKFRQVVNGDTGSIERVATRSDTGRLEHLVLALDDGTRVPFPAEHLANLDLAYAMTVHSAQGSEYRRVVFLCINGSPSFVHRGIVFTAYSRARAHLTVIGNPSVLANILRRPQPARLSGLVERVTALQLISN</sequence>
<reference evidence="6" key="1">
    <citation type="journal article" date="2019" name="Int. J. Syst. Evol. Microbiol.">
        <title>The Global Catalogue of Microorganisms (GCM) 10K type strain sequencing project: providing services to taxonomists for standard genome sequencing and annotation.</title>
        <authorList>
            <consortium name="The Broad Institute Genomics Platform"/>
            <consortium name="The Broad Institute Genome Sequencing Center for Infectious Disease"/>
            <person name="Wu L."/>
            <person name="Ma J."/>
        </authorList>
    </citation>
    <scope>NUCLEOTIDE SEQUENCE [LARGE SCALE GENOMIC DNA]</scope>
    <source>
        <strain evidence="6">LMG 29247</strain>
    </source>
</reference>
<protein>
    <submittedName>
        <fullName evidence="5">AAA family ATPase</fullName>
    </submittedName>
</protein>
<dbReference type="Pfam" id="PF13538">
    <property type="entry name" value="UvrD_C_2"/>
    <property type="match status" value="1"/>
</dbReference>
<feature type="domain" description="UvrD-like helicase C-terminal" evidence="3">
    <location>
        <begin position="698"/>
        <end position="746"/>
    </location>
</feature>
<organism evidence="5 6">
    <name type="scientific">Ottowia flava</name>
    <dbReference type="NCBI Taxonomy" id="2675430"/>
    <lineage>
        <taxon>Bacteria</taxon>
        <taxon>Pseudomonadati</taxon>
        <taxon>Pseudomonadota</taxon>
        <taxon>Betaproteobacteria</taxon>
        <taxon>Burkholderiales</taxon>
        <taxon>Comamonadaceae</taxon>
        <taxon>Ottowia</taxon>
    </lineage>
</organism>
<keyword evidence="1" id="KW-0547">Nucleotide-binding</keyword>
<dbReference type="Proteomes" id="UP001597304">
    <property type="component" value="Unassembled WGS sequence"/>
</dbReference>
<evidence type="ECO:0000313" key="5">
    <source>
        <dbReference type="EMBL" id="MFD1709805.1"/>
    </source>
</evidence>
<feature type="domain" description="ATP-dependent RecD2 DNA helicase-like helix-hairpin-helix" evidence="4">
    <location>
        <begin position="208"/>
        <end position="268"/>
    </location>
</feature>
<gene>
    <name evidence="5" type="ORF">ACFSF0_04250</name>
</gene>
<evidence type="ECO:0000313" key="6">
    <source>
        <dbReference type="Proteomes" id="UP001597304"/>
    </source>
</evidence>
<dbReference type="EMBL" id="JBHUEJ010000010">
    <property type="protein sequence ID" value="MFD1709805.1"/>
    <property type="molecule type" value="Genomic_DNA"/>
</dbReference>
<dbReference type="Pfam" id="PF14490">
    <property type="entry name" value="HHH_RecD2"/>
    <property type="match status" value="1"/>
</dbReference>
<dbReference type="Gene3D" id="2.30.30.940">
    <property type="match status" value="1"/>
</dbReference>
<dbReference type="CDD" id="cd17933">
    <property type="entry name" value="DEXSc_RecD-like"/>
    <property type="match status" value="1"/>
</dbReference>
<proteinExistence type="predicted"/>
<comment type="caution">
    <text evidence="5">The sequence shown here is derived from an EMBL/GenBank/DDBJ whole genome shotgun (WGS) entry which is preliminary data.</text>
</comment>
<dbReference type="InterPro" id="IPR029493">
    <property type="entry name" value="RecD2-like_HHH"/>
</dbReference>
<dbReference type="InterPro" id="IPR027417">
    <property type="entry name" value="P-loop_NTPase"/>
</dbReference>
<dbReference type="PANTHER" id="PTHR43788">
    <property type="entry name" value="DNA2/NAM7 HELICASE FAMILY MEMBER"/>
    <property type="match status" value="1"/>
</dbReference>
<evidence type="ECO:0000256" key="1">
    <source>
        <dbReference type="ARBA" id="ARBA00022741"/>
    </source>
</evidence>
<dbReference type="PANTHER" id="PTHR43788:SF6">
    <property type="entry name" value="DNA HELICASE B"/>
    <property type="match status" value="1"/>
</dbReference>
<dbReference type="Pfam" id="PF13604">
    <property type="entry name" value="AAA_30"/>
    <property type="match status" value="1"/>
</dbReference>
<accession>A0ABW4KP61</accession>
<dbReference type="Gene3D" id="1.10.10.2220">
    <property type="match status" value="1"/>
</dbReference>
<name>A0ABW4KP61_9BURK</name>
<dbReference type="InterPro" id="IPR027785">
    <property type="entry name" value="UvrD-like_helicase_C"/>
</dbReference>
<dbReference type="RefSeq" id="WP_147914626.1">
    <property type="nucleotide sequence ID" value="NZ_JBHUEJ010000010.1"/>
</dbReference>
<evidence type="ECO:0000256" key="2">
    <source>
        <dbReference type="ARBA" id="ARBA00022840"/>
    </source>
</evidence>